<name>A0A369J4H9_HYPMA</name>
<reference evidence="2" key="1">
    <citation type="submission" date="2018-04" db="EMBL/GenBank/DDBJ databases">
        <title>Whole genome sequencing of Hypsizygus marmoreus.</title>
        <authorList>
            <person name="Choi I.-G."/>
            <person name="Min B."/>
            <person name="Kim J.-G."/>
            <person name="Kim S."/>
            <person name="Oh Y.-L."/>
            <person name="Kong W.-S."/>
            <person name="Park H."/>
            <person name="Jeong J."/>
            <person name="Song E.-S."/>
        </authorList>
    </citation>
    <scope>NUCLEOTIDE SEQUENCE [LARGE SCALE GENOMIC DNA]</scope>
    <source>
        <strain evidence="2">51987-8</strain>
    </source>
</reference>
<sequence length="109" mass="11706">MTRTTNAQCPACPISPASSLSRTGYGSYFNDGYPPPGGLPAGYAHPGSYQPGYAHPAYGGGPPRGAYGRYLPDAAHPAHREHLEDDEDVEMGETRNAGWSKQKRREGSR</sequence>
<dbReference type="InParanoid" id="A0A369J4H9"/>
<evidence type="ECO:0000313" key="2">
    <source>
        <dbReference type="EMBL" id="RDB16050.1"/>
    </source>
</evidence>
<feature type="region of interest" description="Disordered" evidence="1">
    <location>
        <begin position="1"/>
        <end position="109"/>
    </location>
</feature>
<feature type="compositionally biased region" description="Low complexity" evidence="1">
    <location>
        <begin position="41"/>
        <end position="57"/>
    </location>
</feature>
<dbReference type="EMBL" id="LUEZ02000136">
    <property type="protein sequence ID" value="RDB16050.1"/>
    <property type="molecule type" value="Genomic_DNA"/>
</dbReference>
<proteinExistence type="predicted"/>
<dbReference type="AlphaFoldDB" id="A0A369J4H9"/>
<gene>
    <name evidence="2" type="ORF">Hypma_003492</name>
</gene>
<evidence type="ECO:0000313" key="3">
    <source>
        <dbReference type="Proteomes" id="UP000076154"/>
    </source>
</evidence>
<accession>A0A369J4H9</accession>
<evidence type="ECO:0000256" key="1">
    <source>
        <dbReference type="SAM" id="MobiDB-lite"/>
    </source>
</evidence>
<dbReference type="Proteomes" id="UP000076154">
    <property type="component" value="Unassembled WGS sequence"/>
</dbReference>
<comment type="caution">
    <text evidence="2">The sequence shown here is derived from an EMBL/GenBank/DDBJ whole genome shotgun (WGS) entry which is preliminary data.</text>
</comment>
<organism evidence="2 3">
    <name type="scientific">Hypsizygus marmoreus</name>
    <name type="common">White beech mushroom</name>
    <name type="synonym">Agaricus marmoreus</name>
    <dbReference type="NCBI Taxonomy" id="39966"/>
    <lineage>
        <taxon>Eukaryota</taxon>
        <taxon>Fungi</taxon>
        <taxon>Dikarya</taxon>
        <taxon>Basidiomycota</taxon>
        <taxon>Agaricomycotina</taxon>
        <taxon>Agaricomycetes</taxon>
        <taxon>Agaricomycetidae</taxon>
        <taxon>Agaricales</taxon>
        <taxon>Tricholomatineae</taxon>
        <taxon>Lyophyllaceae</taxon>
        <taxon>Hypsizygus</taxon>
    </lineage>
</organism>
<keyword evidence="3" id="KW-1185">Reference proteome</keyword>
<protein>
    <submittedName>
        <fullName evidence="2">Uncharacterized protein</fullName>
    </submittedName>
</protein>